<evidence type="ECO:0000256" key="1">
    <source>
        <dbReference type="ARBA" id="ARBA00000707"/>
    </source>
</evidence>
<comment type="function">
    <text evidence="7 9">Recognizes and hydrolyzes the peptide bond at the C-terminal Gly of ubiquitin. Involved in the processing of poly-ubiquitin precursors as well as that of ubiquitinated proteins.</text>
</comment>
<keyword evidence="4 9" id="KW-0833">Ubl conjugation pathway</keyword>
<evidence type="ECO:0000313" key="14">
    <source>
        <dbReference type="RefSeq" id="XP_022150394.1"/>
    </source>
</evidence>
<evidence type="ECO:0000256" key="4">
    <source>
        <dbReference type="ARBA" id="ARBA00022786"/>
    </source>
</evidence>
<evidence type="ECO:0000256" key="3">
    <source>
        <dbReference type="ARBA" id="ARBA00022670"/>
    </source>
</evidence>
<feature type="compositionally biased region" description="Polar residues" evidence="10">
    <location>
        <begin position="384"/>
        <end position="398"/>
    </location>
</feature>
<dbReference type="GO" id="GO:0043161">
    <property type="term" value="P:proteasome-mediated ubiquitin-dependent protein catabolic process"/>
    <property type="evidence" value="ECO:0007669"/>
    <property type="project" value="InterPro"/>
</dbReference>
<keyword evidence="6 9" id="KW-0788">Thiol protease</keyword>
<dbReference type="PANTHER" id="PTHR43982">
    <property type="entry name" value="UBIQUITIN CARBOXYL-TERMINAL HYDROLASE"/>
    <property type="match status" value="1"/>
</dbReference>
<evidence type="ECO:0000313" key="13">
    <source>
        <dbReference type="Proteomes" id="UP000504603"/>
    </source>
</evidence>
<dbReference type="PROSITE" id="PS00299">
    <property type="entry name" value="UBIQUITIN_1"/>
    <property type="match status" value="1"/>
</dbReference>
<dbReference type="GO" id="GO:0016579">
    <property type="term" value="P:protein deubiquitination"/>
    <property type="evidence" value="ECO:0007669"/>
    <property type="project" value="InterPro"/>
</dbReference>
<dbReference type="InterPro" id="IPR044635">
    <property type="entry name" value="UBP14-like"/>
</dbReference>
<dbReference type="PROSITE" id="PS50053">
    <property type="entry name" value="UBIQUITIN_2"/>
    <property type="match status" value="1"/>
</dbReference>
<dbReference type="InterPro" id="IPR028889">
    <property type="entry name" value="USP"/>
</dbReference>
<dbReference type="EC" id="3.4.19.12" evidence="9"/>
<organism evidence="13 14">
    <name type="scientific">Momordica charantia</name>
    <name type="common">Bitter gourd</name>
    <name type="synonym">Balsam pear</name>
    <dbReference type="NCBI Taxonomy" id="3673"/>
    <lineage>
        <taxon>Eukaryota</taxon>
        <taxon>Viridiplantae</taxon>
        <taxon>Streptophyta</taxon>
        <taxon>Embryophyta</taxon>
        <taxon>Tracheophyta</taxon>
        <taxon>Spermatophyta</taxon>
        <taxon>Magnoliopsida</taxon>
        <taxon>eudicotyledons</taxon>
        <taxon>Gunneridae</taxon>
        <taxon>Pentapetalae</taxon>
        <taxon>rosids</taxon>
        <taxon>fabids</taxon>
        <taxon>Cucurbitales</taxon>
        <taxon>Cucurbitaceae</taxon>
        <taxon>Momordiceae</taxon>
        <taxon>Momordica</taxon>
    </lineage>
</organism>
<keyword evidence="3 9" id="KW-0645">Protease</keyword>
<dbReference type="GO" id="GO:0070628">
    <property type="term" value="F:proteasome binding"/>
    <property type="evidence" value="ECO:0007669"/>
    <property type="project" value="TreeGrafter"/>
</dbReference>
<keyword evidence="13" id="KW-1185">Reference proteome</keyword>
<proteinExistence type="inferred from homology"/>
<dbReference type="OrthoDB" id="333239at2759"/>
<dbReference type="GO" id="GO:0004843">
    <property type="term" value="F:cysteine-type deubiquitinase activity"/>
    <property type="evidence" value="ECO:0007669"/>
    <property type="project" value="UniProtKB-UniRule"/>
</dbReference>
<dbReference type="GeneID" id="111018565"/>
<dbReference type="SMART" id="SM00213">
    <property type="entry name" value="UBQ"/>
    <property type="match status" value="1"/>
</dbReference>
<dbReference type="Pfam" id="PF00240">
    <property type="entry name" value="ubiquitin"/>
    <property type="match status" value="1"/>
</dbReference>
<dbReference type="CDD" id="cd02657">
    <property type="entry name" value="Peptidase_C19A"/>
    <property type="match status" value="1"/>
</dbReference>
<evidence type="ECO:0000256" key="10">
    <source>
        <dbReference type="SAM" id="MobiDB-lite"/>
    </source>
</evidence>
<dbReference type="InterPro" id="IPR000626">
    <property type="entry name" value="Ubiquitin-like_dom"/>
</dbReference>
<sequence length="484" mass="54320">MIKVSIKWQKSLFRDVEIDTSLPPAVFKGQLFDLTGVPPERQKIMVKGGILKDDANWSEMGVKEGQKLMMMGTADEIVKAPEKGPVFIEDLPEDEQVLAVGHSAGLFNLGNTCYMNSTLQCLHSVPELKSALIKYSNAGRSNDVDQTSHMLTVATRDLFNELDRSIKPVAPMQFWMVLRKKYPQFGQLQNSTFMQQDAEECWTQLLYTLSQSLRSAGSSENPDAVKDLFGIDLVSRVHCRESGEESSETESVYSLKCHISQDVNHLNEGLKHGLKSELEKVSPSLGRSAIFLKESRINSLPRYLTIQFVRFFWKRESNQKAKILRKVDYPLELDVFDLCSEDLRSQLEGPRRLLRDEEGKKLGLKPNEKTLDSAEKDVKVSAAGGTSTGNEAQSSVTPQEDGPPSDKETQMTGIYDLVAVLTHKGRSADSGHYVAWVKQESGKWIEYDDDNPMAQRGENILKLCGGGDWHMAYICMYKARVVPN</sequence>
<dbReference type="Gene3D" id="3.90.70.10">
    <property type="entry name" value="Cysteine proteinases"/>
    <property type="match status" value="1"/>
</dbReference>
<dbReference type="FunFam" id="3.10.20.90:FF:000119">
    <property type="entry name" value="Ubiquitin carboxyl-terminal hydrolase 14"/>
    <property type="match status" value="1"/>
</dbReference>
<dbReference type="FunFam" id="3.90.70.10:FF:000032">
    <property type="entry name" value="Ubiquitin carboxyl-terminal hydrolase 14"/>
    <property type="match status" value="1"/>
</dbReference>
<dbReference type="InterPro" id="IPR018200">
    <property type="entry name" value="USP_CS"/>
</dbReference>
<comment type="catalytic activity">
    <reaction evidence="1 9">
        <text>Thiol-dependent hydrolysis of ester, thioester, amide, peptide and isopeptide bonds formed by the C-terminal Gly of ubiquitin (a 76-residue protein attached to proteins as an intracellular targeting signal).</text>
        <dbReference type="EC" id="3.4.19.12"/>
    </reaction>
</comment>
<dbReference type="InterPro" id="IPR038765">
    <property type="entry name" value="Papain-like_cys_pep_sf"/>
</dbReference>
<accession>A0A6J1D9Y2</accession>
<dbReference type="SUPFAM" id="SSF54236">
    <property type="entry name" value="Ubiquitin-like"/>
    <property type="match status" value="1"/>
</dbReference>
<dbReference type="PROSITE" id="PS00973">
    <property type="entry name" value="USP_2"/>
    <property type="match status" value="1"/>
</dbReference>
<dbReference type="PROSITE" id="PS50235">
    <property type="entry name" value="USP_3"/>
    <property type="match status" value="1"/>
</dbReference>
<protein>
    <recommendedName>
        <fullName evidence="9">Ubiquitin carboxyl-terminal hydrolase</fullName>
        <ecNumber evidence="9">3.4.19.12</ecNumber>
    </recommendedName>
</protein>
<comment type="similarity">
    <text evidence="2 9">Belongs to the peptidase C19 family.</text>
</comment>
<evidence type="ECO:0000256" key="6">
    <source>
        <dbReference type="ARBA" id="ARBA00022807"/>
    </source>
</evidence>
<dbReference type="RefSeq" id="XP_022150394.1">
    <property type="nucleotide sequence ID" value="XM_022294702.1"/>
</dbReference>
<dbReference type="GO" id="GO:0061136">
    <property type="term" value="P:regulation of proteasomal protein catabolic process"/>
    <property type="evidence" value="ECO:0007669"/>
    <property type="project" value="TreeGrafter"/>
</dbReference>
<dbReference type="InterPro" id="IPR029071">
    <property type="entry name" value="Ubiquitin-like_domsf"/>
</dbReference>
<evidence type="ECO:0000256" key="5">
    <source>
        <dbReference type="ARBA" id="ARBA00022801"/>
    </source>
</evidence>
<comment type="subunit">
    <text evidence="8">Interacts with calmodulin (CaM).</text>
</comment>
<evidence type="ECO:0000256" key="9">
    <source>
        <dbReference type="RuleBase" id="RU366025"/>
    </source>
</evidence>
<dbReference type="InterPro" id="IPR019954">
    <property type="entry name" value="Ubiquitin_CS"/>
</dbReference>
<dbReference type="Proteomes" id="UP000504603">
    <property type="component" value="Unplaced"/>
</dbReference>
<dbReference type="InterPro" id="IPR001394">
    <property type="entry name" value="Peptidase_C19_UCH"/>
</dbReference>
<dbReference type="CDD" id="cd16104">
    <property type="entry name" value="Ubl_USP14_like"/>
    <property type="match status" value="1"/>
</dbReference>
<name>A0A6J1D9Y2_MOMCH</name>
<feature type="region of interest" description="Disordered" evidence="10">
    <location>
        <begin position="382"/>
        <end position="409"/>
    </location>
</feature>
<feature type="domain" description="Ubiquitin-like" evidence="11">
    <location>
        <begin position="2"/>
        <end position="71"/>
    </location>
</feature>
<evidence type="ECO:0000259" key="11">
    <source>
        <dbReference type="PROSITE" id="PS50053"/>
    </source>
</evidence>
<evidence type="ECO:0000256" key="7">
    <source>
        <dbReference type="ARBA" id="ARBA00037450"/>
    </source>
</evidence>
<dbReference type="KEGG" id="mcha:111018565"/>
<dbReference type="Gene3D" id="3.10.20.90">
    <property type="entry name" value="Phosphatidylinositol 3-kinase Catalytic Subunit, Chain A, domain 1"/>
    <property type="match status" value="1"/>
</dbReference>
<dbReference type="SUPFAM" id="SSF54001">
    <property type="entry name" value="Cysteine proteinases"/>
    <property type="match status" value="1"/>
</dbReference>
<reference evidence="14" key="1">
    <citation type="submission" date="2025-08" db="UniProtKB">
        <authorList>
            <consortium name="RefSeq"/>
        </authorList>
    </citation>
    <scope>IDENTIFICATION</scope>
    <source>
        <strain evidence="14">OHB3-1</strain>
    </source>
</reference>
<dbReference type="AlphaFoldDB" id="A0A6J1D9Y2"/>
<dbReference type="PANTHER" id="PTHR43982:SF1">
    <property type="entry name" value="UBIQUITIN CARBOXYL-TERMINAL HYDROLASE 14"/>
    <property type="match status" value="1"/>
</dbReference>
<evidence type="ECO:0000256" key="2">
    <source>
        <dbReference type="ARBA" id="ARBA00009085"/>
    </source>
</evidence>
<feature type="domain" description="USP" evidence="12">
    <location>
        <begin position="104"/>
        <end position="480"/>
    </location>
</feature>
<evidence type="ECO:0000256" key="8">
    <source>
        <dbReference type="ARBA" id="ARBA00063563"/>
    </source>
</evidence>
<dbReference type="Pfam" id="PF00443">
    <property type="entry name" value="UCH"/>
    <property type="match status" value="1"/>
</dbReference>
<keyword evidence="5 9" id="KW-0378">Hydrolase</keyword>
<dbReference type="PROSITE" id="PS00972">
    <property type="entry name" value="USP_1"/>
    <property type="match status" value="1"/>
</dbReference>
<gene>
    <name evidence="14" type="primary">LOC111018565</name>
</gene>
<evidence type="ECO:0000259" key="12">
    <source>
        <dbReference type="PROSITE" id="PS50235"/>
    </source>
</evidence>